<dbReference type="STRING" id="537013.CLOSTMETH_01746"/>
<organism evidence="2 3">
    <name type="scientific">[Clostridium] methylpentosum DSM 5476</name>
    <dbReference type="NCBI Taxonomy" id="537013"/>
    <lineage>
        <taxon>Bacteria</taxon>
        <taxon>Bacillati</taxon>
        <taxon>Bacillota</taxon>
        <taxon>Clostridia</taxon>
        <taxon>Eubacteriales</taxon>
        <taxon>Oscillospiraceae</taxon>
        <taxon>Oscillospiraceae incertae sedis</taxon>
    </lineage>
</organism>
<dbReference type="Proteomes" id="UP000003340">
    <property type="component" value="Unassembled WGS sequence"/>
</dbReference>
<dbReference type="InterPro" id="IPR056937">
    <property type="entry name" value="YqbQ/XkdQ"/>
</dbReference>
<comment type="caution">
    <text evidence="2">The sequence shown here is derived from an EMBL/GenBank/DDBJ whole genome shotgun (WGS) entry which is preliminary data.</text>
</comment>
<evidence type="ECO:0000313" key="3">
    <source>
        <dbReference type="Proteomes" id="UP000003340"/>
    </source>
</evidence>
<dbReference type="AlphaFoldDB" id="C0ED25"/>
<sequence length="332" mass="37873">MDVLRIKYDIYLYTNEGEKITLNNLVQSATLEEQKGQLAQKASLTLYNKVISGVRISSKLKLCNKIFVYADGKELFRGTIWEWNPEEENQSRIVSIIAYDNLIFLQKSRYHKYFSAGTSTRSIVDNCAADQGIVLDYRWAEISHAKKPYQNQYLSDIILDALEDVRKQVNSKYVVRSEQDVMVVDQPGTNTEIYLFDGSNTMTISTRITMDGLLTRVAVYGKRDDDGRSSVEATVVGDTRYGTLQAVIYRDENQSIQEAKSEAQTLLDEHKKPEETRTVKLPNVPFIRKGDRIKMNVGSMNGYYQVIGTLHNIDTKTMTLNLEPYEGTVELI</sequence>
<evidence type="ECO:0000313" key="2">
    <source>
        <dbReference type="EMBL" id="EEG30677.1"/>
    </source>
</evidence>
<dbReference type="EMBL" id="ACEC01000058">
    <property type="protein sequence ID" value="EEG30677.1"/>
    <property type="molecule type" value="Genomic_DNA"/>
</dbReference>
<dbReference type="HOGENOM" id="CLU_055077_0_0_9"/>
<reference evidence="2 3" key="1">
    <citation type="submission" date="2009-01" db="EMBL/GenBank/DDBJ databases">
        <authorList>
            <person name="Fulton L."/>
            <person name="Clifton S."/>
            <person name="Fulton B."/>
            <person name="Xu J."/>
            <person name="Minx P."/>
            <person name="Pepin K.H."/>
            <person name="Johnson M."/>
            <person name="Bhonagiri V."/>
            <person name="Nash W.E."/>
            <person name="Mardis E.R."/>
            <person name="Wilson R.K."/>
        </authorList>
    </citation>
    <scope>NUCLEOTIDE SEQUENCE [LARGE SCALE GENOMIC DNA]</scope>
    <source>
        <strain evidence="2 3">DSM 5476</strain>
    </source>
</reference>
<keyword evidence="3" id="KW-1185">Reference proteome</keyword>
<dbReference type="Pfam" id="PF24032">
    <property type="entry name" value="YQBQ"/>
    <property type="match status" value="1"/>
</dbReference>
<evidence type="ECO:0000259" key="1">
    <source>
        <dbReference type="Pfam" id="PF24032"/>
    </source>
</evidence>
<reference evidence="2 3" key="2">
    <citation type="submission" date="2009-02" db="EMBL/GenBank/DDBJ databases">
        <title>Draft genome sequence of Clostridium methylpentosum (DSM 5476).</title>
        <authorList>
            <person name="Sudarsanam P."/>
            <person name="Ley R."/>
            <person name="Guruge J."/>
            <person name="Turnbaugh P.J."/>
            <person name="Mahowald M."/>
            <person name="Liep D."/>
            <person name="Gordon J."/>
        </authorList>
    </citation>
    <scope>NUCLEOTIDE SEQUENCE [LARGE SCALE GENOMIC DNA]</scope>
    <source>
        <strain evidence="2 3">DSM 5476</strain>
    </source>
</reference>
<proteinExistence type="predicted"/>
<protein>
    <submittedName>
        <fullName evidence="2">Phage minor structural protein, N-terminal domain protein</fullName>
    </submittedName>
</protein>
<accession>C0ED25</accession>
<name>C0ED25_9FIRM</name>
<dbReference type="eggNOG" id="ENOG502Z7V6">
    <property type="taxonomic scope" value="Bacteria"/>
</dbReference>
<gene>
    <name evidence="2" type="ORF">CLOSTMETH_01746</name>
</gene>
<feature type="domain" description="YqbQ/XkdQ" evidence="1">
    <location>
        <begin position="39"/>
        <end position="322"/>
    </location>
</feature>